<accession>A0A371FB19</accession>
<proteinExistence type="predicted"/>
<evidence type="ECO:0000313" key="2">
    <source>
        <dbReference type="Proteomes" id="UP000257109"/>
    </source>
</evidence>
<comment type="caution">
    <text evidence="1">The sequence shown here is derived from an EMBL/GenBank/DDBJ whole genome shotgun (WGS) entry which is preliminary data.</text>
</comment>
<sequence length="136" mass="14965">SLSFGSLGVSSSKTATSVGFSNQHICTNLANPILPSSSSPFLVDVAMKKCGGVLLDYQEVFMSPKEGDANFIYLYETFFRDFKVTITFNSFEVDILNCVYTKKVGWISLNGINKLSLLNSYSSSYKDFKGGSSKFE</sequence>
<feature type="non-terminal residue" evidence="1">
    <location>
        <position position="136"/>
    </location>
</feature>
<name>A0A371FB19_MUCPR</name>
<organism evidence="1 2">
    <name type="scientific">Mucuna pruriens</name>
    <name type="common">Velvet bean</name>
    <name type="synonym">Dolichos pruriens</name>
    <dbReference type="NCBI Taxonomy" id="157652"/>
    <lineage>
        <taxon>Eukaryota</taxon>
        <taxon>Viridiplantae</taxon>
        <taxon>Streptophyta</taxon>
        <taxon>Embryophyta</taxon>
        <taxon>Tracheophyta</taxon>
        <taxon>Spermatophyta</taxon>
        <taxon>Magnoliopsida</taxon>
        <taxon>eudicotyledons</taxon>
        <taxon>Gunneridae</taxon>
        <taxon>Pentapetalae</taxon>
        <taxon>rosids</taxon>
        <taxon>fabids</taxon>
        <taxon>Fabales</taxon>
        <taxon>Fabaceae</taxon>
        <taxon>Papilionoideae</taxon>
        <taxon>50 kb inversion clade</taxon>
        <taxon>NPAAA clade</taxon>
        <taxon>indigoferoid/millettioid clade</taxon>
        <taxon>Phaseoleae</taxon>
        <taxon>Mucuna</taxon>
    </lineage>
</organism>
<dbReference type="AlphaFoldDB" id="A0A371FB19"/>
<feature type="non-terminal residue" evidence="1">
    <location>
        <position position="1"/>
    </location>
</feature>
<reference evidence="1" key="1">
    <citation type="submission" date="2018-05" db="EMBL/GenBank/DDBJ databases">
        <title>Draft genome of Mucuna pruriens seed.</title>
        <authorList>
            <person name="Nnadi N.E."/>
            <person name="Vos R."/>
            <person name="Hasami M.H."/>
            <person name="Devisetty U.K."/>
            <person name="Aguiy J.C."/>
        </authorList>
    </citation>
    <scope>NUCLEOTIDE SEQUENCE [LARGE SCALE GENOMIC DNA]</scope>
    <source>
        <strain evidence="1">JCA_2017</strain>
    </source>
</reference>
<dbReference type="Proteomes" id="UP000257109">
    <property type="component" value="Unassembled WGS sequence"/>
</dbReference>
<dbReference type="EMBL" id="QJKJ01009830">
    <property type="protein sequence ID" value="RDX75475.1"/>
    <property type="molecule type" value="Genomic_DNA"/>
</dbReference>
<keyword evidence="2" id="KW-1185">Reference proteome</keyword>
<gene>
    <name evidence="1" type="ORF">CR513_44636</name>
</gene>
<protein>
    <submittedName>
        <fullName evidence="1">Uncharacterized protein</fullName>
    </submittedName>
</protein>
<evidence type="ECO:0000313" key="1">
    <source>
        <dbReference type="EMBL" id="RDX75475.1"/>
    </source>
</evidence>